<evidence type="ECO:0000313" key="7">
    <source>
        <dbReference type="Proteomes" id="UP000887013"/>
    </source>
</evidence>
<evidence type="ECO:0000256" key="3">
    <source>
        <dbReference type="ARBA" id="ARBA00023004"/>
    </source>
</evidence>
<dbReference type="InterPro" id="IPR001128">
    <property type="entry name" value="Cyt_P450"/>
</dbReference>
<accession>A0A8X6N0R1</accession>
<dbReference type="GO" id="GO:0020037">
    <property type="term" value="F:heme binding"/>
    <property type="evidence" value="ECO:0007669"/>
    <property type="project" value="InterPro"/>
</dbReference>
<dbReference type="InterPro" id="IPR050182">
    <property type="entry name" value="Cytochrome_P450_fam2"/>
</dbReference>
<sequence>MDVTTLIIVALLVVLVSLWLTSGKSSKKQLPGPTGLPIVGYIPFMTKKPHIKFTELSETYGPIYNVQLGSINIVVITDYELMKETFSKDSFMGRPPDLPFEVSEETLRTGAFNGTPWKEQRRFSLHMLRDLGFGKTKNGRTHERRNSGAVTTNVRKRWKTHEIILFVNSKYV</sequence>
<dbReference type="AlphaFoldDB" id="A0A8X6N0R1"/>
<keyword evidence="4" id="KW-0560">Oxidoreductase</keyword>
<dbReference type="OrthoDB" id="6429031at2759"/>
<name>A0A8X6N0R1_NEPPI</name>
<dbReference type="InterPro" id="IPR036396">
    <property type="entry name" value="Cyt_P450_sf"/>
</dbReference>
<proteinExistence type="inferred from homology"/>
<evidence type="ECO:0008006" key="8">
    <source>
        <dbReference type="Google" id="ProtNLM"/>
    </source>
</evidence>
<comment type="caution">
    <text evidence="6">The sequence shown here is derived from an EMBL/GenBank/DDBJ whole genome shotgun (WGS) entry which is preliminary data.</text>
</comment>
<keyword evidence="3" id="KW-0408">Iron</keyword>
<dbReference type="GO" id="GO:0006805">
    <property type="term" value="P:xenobiotic metabolic process"/>
    <property type="evidence" value="ECO:0007669"/>
    <property type="project" value="TreeGrafter"/>
</dbReference>
<evidence type="ECO:0000256" key="4">
    <source>
        <dbReference type="ARBA" id="ARBA00023033"/>
    </source>
</evidence>
<evidence type="ECO:0000256" key="5">
    <source>
        <dbReference type="SAM" id="SignalP"/>
    </source>
</evidence>
<evidence type="ECO:0000256" key="1">
    <source>
        <dbReference type="ARBA" id="ARBA00010617"/>
    </source>
</evidence>
<organism evidence="6 7">
    <name type="scientific">Nephila pilipes</name>
    <name type="common">Giant wood spider</name>
    <name type="synonym">Nephila maculata</name>
    <dbReference type="NCBI Taxonomy" id="299642"/>
    <lineage>
        <taxon>Eukaryota</taxon>
        <taxon>Metazoa</taxon>
        <taxon>Ecdysozoa</taxon>
        <taxon>Arthropoda</taxon>
        <taxon>Chelicerata</taxon>
        <taxon>Arachnida</taxon>
        <taxon>Araneae</taxon>
        <taxon>Araneomorphae</taxon>
        <taxon>Entelegynae</taxon>
        <taxon>Araneoidea</taxon>
        <taxon>Nephilidae</taxon>
        <taxon>Nephila</taxon>
    </lineage>
</organism>
<evidence type="ECO:0000256" key="2">
    <source>
        <dbReference type="ARBA" id="ARBA00022723"/>
    </source>
</evidence>
<evidence type="ECO:0000313" key="6">
    <source>
        <dbReference type="EMBL" id="GFS87503.1"/>
    </source>
</evidence>
<dbReference type="GO" id="GO:0005506">
    <property type="term" value="F:iron ion binding"/>
    <property type="evidence" value="ECO:0007669"/>
    <property type="project" value="InterPro"/>
</dbReference>
<dbReference type="PANTHER" id="PTHR24300">
    <property type="entry name" value="CYTOCHROME P450 508A4-RELATED"/>
    <property type="match status" value="1"/>
</dbReference>
<dbReference type="SUPFAM" id="SSF48264">
    <property type="entry name" value="Cytochrome P450"/>
    <property type="match status" value="1"/>
</dbReference>
<gene>
    <name evidence="6" type="ORF">NPIL_684011</name>
</gene>
<feature type="chain" id="PRO_5036458689" description="Cytochrome P450" evidence="5">
    <location>
        <begin position="24"/>
        <end position="172"/>
    </location>
</feature>
<dbReference type="GO" id="GO:0006082">
    <property type="term" value="P:organic acid metabolic process"/>
    <property type="evidence" value="ECO:0007669"/>
    <property type="project" value="TreeGrafter"/>
</dbReference>
<comment type="similarity">
    <text evidence="1">Belongs to the cytochrome P450 family.</text>
</comment>
<dbReference type="GO" id="GO:0005737">
    <property type="term" value="C:cytoplasm"/>
    <property type="evidence" value="ECO:0007669"/>
    <property type="project" value="TreeGrafter"/>
</dbReference>
<keyword evidence="7" id="KW-1185">Reference proteome</keyword>
<dbReference type="Proteomes" id="UP000887013">
    <property type="component" value="Unassembled WGS sequence"/>
</dbReference>
<keyword evidence="2" id="KW-0479">Metal-binding</keyword>
<protein>
    <recommendedName>
        <fullName evidence="8">Cytochrome P450</fullName>
    </recommendedName>
</protein>
<dbReference type="GO" id="GO:0016712">
    <property type="term" value="F:oxidoreductase activity, acting on paired donors, with incorporation or reduction of molecular oxygen, reduced flavin or flavoprotein as one donor, and incorporation of one atom of oxygen"/>
    <property type="evidence" value="ECO:0007669"/>
    <property type="project" value="TreeGrafter"/>
</dbReference>
<reference evidence="6" key="1">
    <citation type="submission" date="2020-08" db="EMBL/GenBank/DDBJ databases">
        <title>Multicomponent nature underlies the extraordinary mechanical properties of spider dragline silk.</title>
        <authorList>
            <person name="Kono N."/>
            <person name="Nakamura H."/>
            <person name="Mori M."/>
            <person name="Yoshida Y."/>
            <person name="Ohtoshi R."/>
            <person name="Malay A.D."/>
            <person name="Moran D.A.P."/>
            <person name="Tomita M."/>
            <person name="Numata K."/>
            <person name="Arakawa K."/>
        </authorList>
    </citation>
    <scope>NUCLEOTIDE SEQUENCE</scope>
</reference>
<keyword evidence="4" id="KW-0503">Monooxygenase</keyword>
<dbReference type="PANTHER" id="PTHR24300:SF375">
    <property type="entry name" value="CYTOCHROME P450 FAMILY"/>
    <property type="match status" value="1"/>
</dbReference>
<dbReference type="Gene3D" id="1.10.630.10">
    <property type="entry name" value="Cytochrome P450"/>
    <property type="match status" value="1"/>
</dbReference>
<keyword evidence="5" id="KW-0732">Signal</keyword>
<feature type="signal peptide" evidence="5">
    <location>
        <begin position="1"/>
        <end position="23"/>
    </location>
</feature>
<dbReference type="Pfam" id="PF00067">
    <property type="entry name" value="p450"/>
    <property type="match status" value="1"/>
</dbReference>
<dbReference type="EMBL" id="BMAW01098945">
    <property type="protein sequence ID" value="GFS87503.1"/>
    <property type="molecule type" value="Genomic_DNA"/>
</dbReference>